<dbReference type="InterPro" id="IPR004175">
    <property type="entry name" value="RNA_CPDase"/>
</dbReference>
<dbReference type="Proteomes" id="UP000509303">
    <property type="component" value="Chromosome"/>
</dbReference>
<reference evidence="4 5" key="1">
    <citation type="submission" date="2020-06" db="EMBL/GenBank/DDBJ databases">
        <title>Genome mining for natural products.</title>
        <authorList>
            <person name="Zhang B."/>
            <person name="Shi J."/>
            <person name="Ge H."/>
        </authorList>
    </citation>
    <scope>NUCLEOTIDE SEQUENCE [LARGE SCALE GENOMIC DNA]</scope>
    <source>
        <strain evidence="4 5">NA00687</strain>
    </source>
</reference>
<dbReference type="PANTHER" id="PTHR35561:SF1">
    <property type="entry name" value="RNA 2',3'-CYCLIC PHOSPHODIESTERASE"/>
    <property type="match status" value="1"/>
</dbReference>
<evidence type="ECO:0000259" key="3">
    <source>
        <dbReference type="Pfam" id="PF02834"/>
    </source>
</evidence>
<evidence type="ECO:0000313" key="4">
    <source>
        <dbReference type="EMBL" id="QKW50494.1"/>
    </source>
</evidence>
<dbReference type="Gene3D" id="3.90.1140.10">
    <property type="entry name" value="Cyclic phosphodiesterase"/>
    <property type="match status" value="1"/>
</dbReference>
<gene>
    <name evidence="4" type="primary">thpR</name>
    <name evidence="4" type="ORF">HUT08_14225</name>
</gene>
<dbReference type="RefSeq" id="WP_176162230.1">
    <property type="nucleotide sequence ID" value="NZ_CP054929.1"/>
</dbReference>
<feature type="short sequence motif" description="HXTX 1" evidence="2">
    <location>
        <begin position="42"/>
        <end position="45"/>
    </location>
</feature>
<feature type="domain" description="Phosphoesterase HXTX" evidence="3">
    <location>
        <begin position="9"/>
        <end position="86"/>
    </location>
</feature>
<comment type="function">
    <text evidence="2">Hydrolyzes RNA 2',3'-cyclic phosphodiester to an RNA 2'-phosphomonoester.</text>
</comment>
<dbReference type="HAMAP" id="MF_01940">
    <property type="entry name" value="RNA_CPDase"/>
    <property type="match status" value="1"/>
</dbReference>
<evidence type="ECO:0000256" key="2">
    <source>
        <dbReference type="HAMAP-Rule" id="MF_01940"/>
    </source>
</evidence>
<name>A0A7H8N7H1_9ACTN</name>
<comment type="catalytic activity">
    <reaction evidence="2">
        <text>a 3'-end 2',3'-cyclophospho-ribonucleotide-RNA + H2O = a 3'-end 2'-phospho-ribonucleotide-RNA + H(+)</text>
        <dbReference type="Rhea" id="RHEA:11828"/>
        <dbReference type="Rhea" id="RHEA-COMP:10464"/>
        <dbReference type="Rhea" id="RHEA-COMP:17353"/>
        <dbReference type="ChEBI" id="CHEBI:15377"/>
        <dbReference type="ChEBI" id="CHEBI:15378"/>
        <dbReference type="ChEBI" id="CHEBI:83064"/>
        <dbReference type="ChEBI" id="CHEBI:173113"/>
        <dbReference type="EC" id="3.1.4.58"/>
    </reaction>
</comment>
<dbReference type="PANTHER" id="PTHR35561">
    <property type="entry name" value="RNA 2',3'-CYCLIC PHOSPHODIESTERASE"/>
    <property type="match status" value="1"/>
</dbReference>
<keyword evidence="5" id="KW-1185">Reference proteome</keyword>
<proteinExistence type="inferred from homology"/>
<protein>
    <recommendedName>
        <fullName evidence="2">RNA 2',3'-cyclic phosphodiesterase</fullName>
        <shortName evidence="2">RNA 2',3'-CPDase</shortName>
        <ecNumber evidence="2">3.1.4.58</ecNumber>
    </recommendedName>
</protein>
<feature type="domain" description="Phosphoesterase HXTX" evidence="3">
    <location>
        <begin position="99"/>
        <end position="169"/>
    </location>
</feature>
<dbReference type="InterPro" id="IPR009097">
    <property type="entry name" value="Cyclic_Pdiesterase"/>
</dbReference>
<dbReference type="InterPro" id="IPR014051">
    <property type="entry name" value="Phosphoesterase_HXTX"/>
</dbReference>
<dbReference type="AlphaFoldDB" id="A0A7H8N7H1"/>
<organism evidence="4 5">
    <name type="scientific">Streptomyces buecherae</name>
    <dbReference type="NCBI Taxonomy" id="2763006"/>
    <lineage>
        <taxon>Bacteria</taxon>
        <taxon>Bacillati</taxon>
        <taxon>Actinomycetota</taxon>
        <taxon>Actinomycetes</taxon>
        <taxon>Kitasatosporales</taxon>
        <taxon>Streptomycetaceae</taxon>
        <taxon>Streptomyces</taxon>
    </lineage>
</organism>
<dbReference type="EC" id="3.1.4.58" evidence="2"/>
<feature type="active site" description="Proton donor" evidence="2">
    <location>
        <position position="42"/>
    </location>
</feature>
<dbReference type="SUPFAM" id="SSF55144">
    <property type="entry name" value="LigT-like"/>
    <property type="match status" value="1"/>
</dbReference>
<sequence>MRLFAAVLPPEAALAELAEAVAPLHDLPGADRLTWTTRANWHFTLAFYGDVDPDTLPELYTRLGRAAHRNGDFQLRFQGAGTFGGRALWAGASGGLPPMRRLADSASAAARRAGIDTTEHRAYTPHLTVARDRAGAADLPRYAAALADFEGHPWRAAHLSLIRSNLPTQGIPGAQPRYETLTSWPLGA</sequence>
<dbReference type="NCBIfam" id="TIGR02258">
    <property type="entry name" value="2_5_ligase"/>
    <property type="match status" value="1"/>
</dbReference>
<accession>A0A7H8N7H1</accession>
<comment type="similarity">
    <text evidence="2">Belongs to the 2H phosphoesterase superfamily. ThpR family.</text>
</comment>
<evidence type="ECO:0000256" key="1">
    <source>
        <dbReference type="ARBA" id="ARBA00022801"/>
    </source>
</evidence>
<keyword evidence="1 2" id="KW-0378">Hydrolase</keyword>
<dbReference type="Pfam" id="PF02834">
    <property type="entry name" value="LigT_PEase"/>
    <property type="match status" value="2"/>
</dbReference>
<evidence type="ECO:0000313" key="5">
    <source>
        <dbReference type="Proteomes" id="UP000509303"/>
    </source>
</evidence>
<feature type="active site" description="Proton acceptor" evidence="2">
    <location>
        <position position="126"/>
    </location>
</feature>
<dbReference type="EMBL" id="CP054929">
    <property type="protein sequence ID" value="QKW50494.1"/>
    <property type="molecule type" value="Genomic_DNA"/>
</dbReference>
<dbReference type="GO" id="GO:0008664">
    <property type="term" value="F:RNA 2',3'-cyclic 3'-phosphodiesterase activity"/>
    <property type="evidence" value="ECO:0007669"/>
    <property type="project" value="UniProtKB-EC"/>
</dbReference>
<dbReference type="GO" id="GO:0004113">
    <property type="term" value="F:2',3'-cyclic-nucleotide 3'-phosphodiesterase activity"/>
    <property type="evidence" value="ECO:0007669"/>
    <property type="project" value="InterPro"/>
</dbReference>
<feature type="short sequence motif" description="HXTX 2" evidence="2">
    <location>
        <begin position="126"/>
        <end position="129"/>
    </location>
</feature>